<evidence type="ECO:0000256" key="1">
    <source>
        <dbReference type="ARBA" id="ARBA00010529"/>
    </source>
</evidence>
<comment type="similarity">
    <text evidence="1 4">Belongs to the bacterial histone-like protein family.</text>
</comment>
<keyword evidence="3 5" id="KW-0238">DNA-binding</keyword>
<proteinExistence type="inferred from homology"/>
<dbReference type="GO" id="GO:0030261">
    <property type="term" value="P:chromosome condensation"/>
    <property type="evidence" value="ECO:0007669"/>
    <property type="project" value="UniProtKB-KW"/>
</dbReference>
<gene>
    <name evidence="5" type="ORF">EHV15_28350</name>
</gene>
<dbReference type="GO" id="GO:0003677">
    <property type="term" value="F:DNA binding"/>
    <property type="evidence" value="ECO:0007669"/>
    <property type="project" value="UniProtKB-KW"/>
</dbReference>
<dbReference type="GO" id="GO:0030527">
    <property type="term" value="F:structural constituent of chromatin"/>
    <property type="evidence" value="ECO:0007669"/>
    <property type="project" value="InterPro"/>
</dbReference>
<reference evidence="5 6" key="1">
    <citation type="submission" date="2018-11" db="EMBL/GenBank/DDBJ databases">
        <title>Genome sequencing of Paenibacillus sp. KCOM 3021 (= ChDC PVNT-B20).</title>
        <authorList>
            <person name="Kook J.-K."/>
            <person name="Park S.-N."/>
            <person name="Lim Y.K."/>
        </authorList>
    </citation>
    <scope>NUCLEOTIDE SEQUENCE [LARGE SCALE GENOMIC DNA]</scope>
    <source>
        <strain evidence="5 6">KCOM 3021</strain>
    </source>
</reference>
<dbReference type="AlphaFoldDB" id="A0A3P3U9N9"/>
<dbReference type="EMBL" id="RRCN01000001">
    <property type="protein sequence ID" value="RRJ66396.1"/>
    <property type="molecule type" value="Genomic_DNA"/>
</dbReference>
<dbReference type="SMART" id="SM00411">
    <property type="entry name" value="BHL"/>
    <property type="match status" value="1"/>
</dbReference>
<organism evidence="5 6">
    <name type="scientific">Paenibacillus oralis</name>
    <dbReference type="NCBI Taxonomy" id="2490856"/>
    <lineage>
        <taxon>Bacteria</taxon>
        <taxon>Bacillati</taxon>
        <taxon>Bacillota</taxon>
        <taxon>Bacilli</taxon>
        <taxon>Bacillales</taxon>
        <taxon>Paenibacillaceae</taxon>
        <taxon>Paenibacillus</taxon>
    </lineage>
</organism>
<dbReference type="InterPro" id="IPR010992">
    <property type="entry name" value="IHF-like_DNA-bd_dom_sf"/>
</dbReference>
<comment type="caution">
    <text evidence="5">The sequence shown here is derived from an EMBL/GenBank/DDBJ whole genome shotgun (WGS) entry which is preliminary data.</text>
</comment>
<dbReference type="PANTHER" id="PTHR33175:SF3">
    <property type="entry name" value="DNA-BINDING PROTEIN HU-BETA"/>
    <property type="match status" value="1"/>
</dbReference>
<accession>A0A3P3U9N9</accession>
<evidence type="ECO:0000256" key="3">
    <source>
        <dbReference type="ARBA" id="ARBA00023125"/>
    </source>
</evidence>
<dbReference type="Proteomes" id="UP000267017">
    <property type="component" value="Unassembled WGS sequence"/>
</dbReference>
<dbReference type="PANTHER" id="PTHR33175">
    <property type="entry name" value="DNA-BINDING PROTEIN HU"/>
    <property type="match status" value="1"/>
</dbReference>
<evidence type="ECO:0000313" key="5">
    <source>
        <dbReference type="EMBL" id="RRJ66396.1"/>
    </source>
</evidence>
<sequence>MNKTELIKAVAEHTGVEQKAAKRLVPIVFEMIAETIANGEKVNIPGFGCFESKDTSARKARNLQTGEEVAVPASKKPAFKAAKALKDKIKQQLTFR</sequence>
<dbReference type="SUPFAM" id="SSF47729">
    <property type="entry name" value="IHF-like DNA-binding proteins"/>
    <property type="match status" value="1"/>
</dbReference>
<evidence type="ECO:0000313" key="6">
    <source>
        <dbReference type="Proteomes" id="UP000267017"/>
    </source>
</evidence>
<dbReference type="OrthoDB" id="9799835at2"/>
<dbReference type="Gene3D" id="4.10.520.10">
    <property type="entry name" value="IHF-like DNA-binding proteins"/>
    <property type="match status" value="1"/>
</dbReference>
<dbReference type="PRINTS" id="PR01727">
    <property type="entry name" value="DNABINDINGHU"/>
</dbReference>
<keyword evidence="2" id="KW-0226">DNA condensation</keyword>
<keyword evidence="6" id="KW-1185">Reference proteome</keyword>
<dbReference type="InterPro" id="IPR000119">
    <property type="entry name" value="Hist_DNA-bd"/>
</dbReference>
<name>A0A3P3U9N9_9BACL</name>
<evidence type="ECO:0000256" key="2">
    <source>
        <dbReference type="ARBA" id="ARBA00023067"/>
    </source>
</evidence>
<protein>
    <submittedName>
        <fullName evidence="5">HU family DNA-binding protein</fullName>
    </submittedName>
</protein>
<evidence type="ECO:0000256" key="4">
    <source>
        <dbReference type="RuleBase" id="RU003939"/>
    </source>
</evidence>
<dbReference type="RefSeq" id="WP_128634182.1">
    <property type="nucleotide sequence ID" value="NZ_RRCN01000001.1"/>
</dbReference>
<dbReference type="Pfam" id="PF00216">
    <property type="entry name" value="Bac_DNA_binding"/>
    <property type="match status" value="1"/>
</dbReference>